<feature type="transmembrane region" description="Helical" evidence="10">
    <location>
        <begin position="216"/>
        <end position="236"/>
    </location>
</feature>
<dbReference type="NCBIfam" id="TIGR00837">
    <property type="entry name" value="araaP"/>
    <property type="match status" value="1"/>
</dbReference>
<evidence type="ECO:0000256" key="7">
    <source>
        <dbReference type="ARBA" id="ARBA00022970"/>
    </source>
</evidence>
<evidence type="ECO:0000256" key="10">
    <source>
        <dbReference type="RuleBase" id="RU367149"/>
    </source>
</evidence>
<dbReference type="GO" id="GO:0005886">
    <property type="term" value="C:plasma membrane"/>
    <property type="evidence" value="ECO:0007669"/>
    <property type="project" value="UniProtKB-SubCell"/>
</dbReference>
<dbReference type="AlphaFoldDB" id="A0AAN0Y6L0"/>
<feature type="transmembrane region" description="Helical" evidence="10">
    <location>
        <begin position="179"/>
        <end position="196"/>
    </location>
</feature>
<feature type="transmembrane region" description="Helical" evidence="10">
    <location>
        <begin position="313"/>
        <end position="330"/>
    </location>
</feature>
<organism evidence="11 12">
    <name type="scientific">Vibrio natriegens NBRC 15636 = ATCC 14048 = DSM 759</name>
    <dbReference type="NCBI Taxonomy" id="1219067"/>
    <lineage>
        <taxon>Bacteria</taxon>
        <taxon>Pseudomonadati</taxon>
        <taxon>Pseudomonadota</taxon>
        <taxon>Gammaproteobacteria</taxon>
        <taxon>Vibrionales</taxon>
        <taxon>Vibrionaceae</taxon>
        <taxon>Vibrio</taxon>
    </lineage>
</organism>
<dbReference type="KEGG" id="vna:PN96_15755"/>
<comment type="function">
    <text evidence="10">Involved in transporting aromatic amino acids across the cytoplasmic membrane.</text>
</comment>
<keyword evidence="4 10" id="KW-1003">Cell membrane</keyword>
<evidence type="ECO:0000313" key="11">
    <source>
        <dbReference type="EMBL" id="ANQ14940.1"/>
    </source>
</evidence>
<dbReference type="GO" id="GO:0003333">
    <property type="term" value="P:amino acid transmembrane transport"/>
    <property type="evidence" value="ECO:0007669"/>
    <property type="project" value="InterPro"/>
</dbReference>
<dbReference type="PANTHER" id="PTHR46997">
    <property type="entry name" value="LOW AFFINITY TRYPTOPHAN PERMEASE-RELATED"/>
    <property type="match status" value="1"/>
</dbReference>
<evidence type="ECO:0000256" key="8">
    <source>
        <dbReference type="ARBA" id="ARBA00022989"/>
    </source>
</evidence>
<feature type="transmembrane region" description="Helical" evidence="10">
    <location>
        <begin position="144"/>
        <end position="164"/>
    </location>
</feature>
<accession>A0AAN0Y6L0</accession>
<keyword evidence="7 10" id="KW-0029">Amino-acid transport</keyword>
<dbReference type="Gene3D" id="1.20.1740.10">
    <property type="entry name" value="Amino acid/polyamine transporter I"/>
    <property type="match status" value="1"/>
</dbReference>
<evidence type="ECO:0000256" key="6">
    <source>
        <dbReference type="ARBA" id="ARBA00022692"/>
    </source>
</evidence>
<dbReference type="GO" id="GO:0015173">
    <property type="term" value="F:aromatic amino acid transmembrane transporter activity"/>
    <property type="evidence" value="ECO:0007669"/>
    <property type="project" value="UniProtKB-UniRule"/>
</dbReference>
<feature type="transmembrane region" description="Helical" evidence="10">
    <location>
        <begin position="114"/>
        <end position="132"/>
    </location>
</feature>
<dbReference type="Pfam" id="PF03222">
    <property type="entry name" value="Trp_Tyr_perm"/>
    <property type="match status" value="1"/>
</dbReference>
<name>A0AAN0Y6L0_VIBNA</name>
<keyword evidence="12" id="KW-1185">Reference proteome</keyword>
<keyword evidence="9 10" id="KW-0472">Membrane</keyword>
<feature type="transmembrane region" description="Helical" evidence="10">
    <location>
        <begin position="277"/>
        <end position="301"/>
    </location>
</feature>
<dbReference type="Proteomes" id="UP000092741">
    <property type="component" value="Chromosome 2"/>
</dbReference>
<feature type="transmembrane region" description="Helical" evidence="10">
    <location>
        <begin position="7"/>
        <end position="28"/>
    </location>
</feature>
<keyword evidence="5 10" id="KW-0997">Cell inner membrane</keyword>
<protein>
    <recommendedName>
        <fullName evidence="10">Aromatic amino acid permease</fullName>
    </recommendedName>
</protein>
<dbReference type="GeneID" id="70914284"/>
<keyword evidence="3 10" id="KW-0813">Transport</keyword>
<dbReference type="PRINTS" id="PR00166">
    <property type="entry name" value="AROAAPRMEASE"/>
</dbReference>
<dbReference type="PANTHER" id="PTHR46997:SF1">
    <property type="entry name" value="LOW AFFINITY TRYPTOPHAN PERMEASE-RELATED"/>
    <property type="match status" value="1"/>
</dbReference>
<feature type="transmembrane region" description="Helical" evidence="10">
    <location>
        <begin position="34"/>
        <end position="57"/>
    </location>
</feature>
<evidence type="ECO:0000256" key="1">
    <source>
        <dbReference type="ARBA" id="ARBA00004429"/>
    </source>
</evidence>
<dbReference type="EMBL" id="CP016346">
    <property type="protein sequence ID" value="ANQ14940.1"/>
    <property type="molecule type" value="Genomic_DNA"/>
</dbReference>
<keyword evidence="6 10" id="KW-0812">Transmembrane</keyword>
<dbReference type="InterPro" id="IPR018227">
    <property type="entry name" value="Amino_acid_transport_2"/>
</dbReference>
<reference evidence="11 12" key="1">
    <citation type="submission" date="2016-07" db="EMBL/GenBank/DDBJ databases">
        <title>Developing Vibrio natriegens as a novel, fast-growing host for biotechnology.</title>
        <authorList>
            <person name="Weinstock M.T."/>
            <person name="Hesek E.D."/>
            <person name="Wilson C.M."/>
            <person name="Gibson D.G."/>
        </authorList>
    </citation>
    <scope>NUCLEOTIDE SEQUENCE [LARGE SCALE GENOMIC DNA]</scope>
    <source>
        <strain evidence="11 12">ATCC 14048</strain>
    </source>
</reference>
<evidence type="ECO:0000256" key="3">
    <source>
        <dbReference type="ARBA" id="ARBA00022448"/>
    </source>
</evidence>
<sequence length="404" mass="43301">MNKNPSLVGGSCIIASVCVGAGMLGLPSASAGAWTVWSILAILLTMVVMTISGWMLLEAFKEYDLKVSFNTVTKELLGKKVNFINNLTVYFVGGILLYAYITSSGLIIQNLLNIDSKSASVIFVAVFSAFVWHSTRAVDRISVLLILFMILSFVFGVSGLAANIDTSILLDTISQESQYAPYAMAILPVALTSFGYHHSVASMRAYYGEENKAKNAILGGTVIASVLYLLWLTSIFGNLPRVDFGPVIEQGGNVDVLLSSLGSVIESEKVRQAINSFSMAAILSSFIGVGLGVFDFLADLFKFEDNRTGRAKTWAVTFVPPLVLSVLFPFGFVSAIGYAGAAATVWTCIIPALLVRKARKTSGTKDGFRAPGGQPMLMGVIFFGVVTAAFHFMNMMGILPTYSG</sequence>
<keyword evidence="8 10" id="KW-1133">Transmembrane helix</keyword>
<evidence type="ECO:0000256" key="9">
    <source>
        <dbReference type="ARBA" id="ARBA00023136"/>
    </source>
</evidence>
<evidence type="ECO:0000256" key="5">
    <source>
        <dbReference type="ARBA" id="ARBA00022519"/>
    </source>
</evidence>
<dbReference type="InterPro" id="IPR013059">
    <property type="entry name" value="Trp_tyr_transpt"/>
</dbReference>
<comment type="similarity">
    <text evidence="2 10">Belongs to the amino acid/polyamine transporter 2 family. Mtr/TnaB/TyrP permease subfamily.</text>
</comment>
<feature type="transmembrane region" description="Helical" evidence="10">
    <location>
        <begin position="376"/>
        <end position="399"/>
    </location>
</feature>
<evidence type="ECO:0000313" key="12">
    <source>
        <dbReference type="Proteomes" id="UP000092741"/>
    </source>
</evidence>
<feature type="transmembrane region" description="Helical" evidence="10">
    <location>
        <begin position="87"/>
        <end position="108"/>
    </location>
</feature>
<feature type="transmembrane region" description="Helical" evidence="10">
    <location>
        <begin position="336"/>
        <end position="355"/>
    </location>
</feature>
<comment type="subcellular location">
    <subcellularLocation>
        <location evidence="1 10">Cell inner membrane</location>
        <topology evidence="1 10">Multi-pass membrane protein</topology>
    </subcellularLocation>
</comment>
<proteinExistence type="inferred from homology"/>
<dbReference type="RefSeq" id="WP_020333498.1">
    <property type="nucleotide sequence ID" value="NZ_ATFJ01000008.1"/>
</dbReference>
<gene>
    <name evidence="11" type="ORF">BA890_19605</name>
</gene>
<evidence type="ECO:0000256" key="2">
    <source>
        <dbReference type="ARBA" id="ARBA00005452"/>
    </source>
</evidence>
<evidence type="ECO:0000256" key="4">
    <source>
        <dbReference type="ARBA" id="ARBA00022475"/>
    </source>
</evidence>